<protein>
    <recommendedName>
        <fullName evidence="2">Aminoglycoside phosphotransferase domain-containing protein</fullName>
    </recommendedName>
</protein>
<organism evidence="3 4">
    <name type="scientific">Diaporthe vaccinii</name>
    <dbReference type="NCBI Taxonomy" id="105482"/>
    <lineage>
        <taxon>Eukaryota</taxon>
        <taxon>Fungi</taxon>
        <taxon>Dikarya</taxon>
        <taxon>Ascomycota</taxon>
        <taxon>Pezizomycotina</taxon>
        <taxon>Sordariomycetes</taxon>
        <taxon>Sordariomycetidae</taxon>
        <taxon>Diaporthales</taxon>
        <taxon>Diaporthaceae</taxon>
        <taxon>Diaporthe</taxon>
        <taxon>Diaporthe eres species complex</taxon>
    </lineage>
</organism>
<evidence type="ECO:0000259" key="2">
    <source>
        <dbReference type="Pfam" id="PF01636"/>
    </source>
</evidence>
<feature type="domain" description="Aminoglycoside phosphotransferase" evidence="2">
    <location>
        <begin position="167"/>
        <end position="318"/>
    </location>
</feature>
<dbReference type="EMBL" id="JBAWTH010000085">
    <property type="protein sequence ID" value="KAL2278620.1"/>
    <property type="molecule type" value="Genomic_DNA"/>
</dbReference>
<accession>A0ABR4E8A8</accession>
<feature type="compositionally biased region" description="Low complexity" evidence="1">
    <location>
        <begin position="49"/>
        <end position="76"/>
    </location>
</feature>
<dbReference type="InterPro" id="IPR011009">
    <property type="entry name" value="Kinase-like_dom_sf"/>
</dbReference>
<dbReference type="SUPFAM" id="SSF56112">
    <property type="entry name" value="Protein kinase-like (PK-like)"/>
    <property type="match status" value="1"/>
</dbReference>
<dbReference type="Gene3D" id="3.90.1200.10">
    <property type="match status" value="1"/>
</dbReference>
<evidence type="ECO:0000313" key="4">
    <source>
        <dbReference type="Proteomes" id="UP001600888"/>
    </source>
</evidence>
<name>A0ABR4E8A8_9PEZI</name>
<feature type="region of interest" description="Disordered" evidence="1">
    <location>
        <begin position="40"/>
        <end position="95"/>
    </location>
</feature>
<sequence length="396" mass="45001">MLAVGTSEQLIGWSRFWRLGCRRTDYLFDAGTTRPSLLDKFPHLSSIPNAQNDNAQNGNAQNDKAQDNNAQDNNARNKMDPTQNAGEQASSKRQLVSSWREDEILSVFKQTPKCKANGNSVTGFVFPVKHPIVYVKFCFPPARGMAEVKNHDYAFRALKAMPPNQTQGIFIPEIYRTFQNDDRVFIVMDYIDGKTLRQLQEQQDWDSKKETFINDIARAIQLLMSIQPPPGQKPGPVGGGHIRHPLFKDDSAFGEYSSVEELEKHLNKVSTIRDKAAPTVSLEKDLCFYYSDLFPGNFMFTAAGNLYVIDFDQAGFLPLSFMSFALAESRWSPGLWIKDILRLPEHNLDAMKNIFYWFAIGVSWLGELASHFCPISLVANFTFGLKGHPRPERRRY</sequence>
<feature type="compositionally biased region" description="Polar residues" evidence="1">
    <location>
        <begin position="80"/>
        <end position="95"/>
    </location>
</feature>
<keyword evidence="4" id="KW-1185">Reference proteome</keyword>
<evidence type="ECO:0000313" key="3">
    <source>
        <dbReference type="EMBL" id="KAL2278620.1"/>
    </source>
</evidence>
<dbReference type="Proteomes" id="UP001600888">
    <property type="component" value="Unassembled WGS sequence"/>
</dbReference>
<proteinExistence type="predicted"/>
<dbReference type="InterPro" id="IPR002575">
    <property type="entry name" value="Aminoglycoside_PTrfase"/>
</dbReference>
<dbReference type="Gene3D" id="3.30.200.20">
    <property type="entry name" value="Phosphorylase Kinase, domain 1"/>
    <property type="match status" value="1"/>
</dbReference>
<dbReference type="PANTHER" id="PTHR21310">
    <property type="entry name" value="AMINOGLYCOSIDE PHOSPHOTRANSFERASE-RELATED-RELATED"/>
    <property type="match status" value="1"/>
</dbReference>
<dbReference type="InterPro" id="IPR051678">
    <property type="entry name" value="AGP_Transferase"/>
</dbReference>
<comment type="caution">
    <text evidence="3">The sequence shown here is derived from an EMBL/GenBank/DDBJ whole genome shotgun (WGS) entry which is preliminary data.</text>
</comment>
<gene>
    <name evidence="3" type="ORF">FJTKL_14338</name>
</gene>
<dbReference type="Pfam" id="PF01636">
    <property type="entry name" value="APH"/>
    <property type="match status" value="1"/>
</dbReference>
<dbReference type="PANTHER" id="PTHR21310:SF39">
    <property type="entry name" value="AMINOGLYCOSIDE PHOSPHOTRANSFERASE DOMAIN-CONTAINING PROTEIN"/>
    <property type="match status" value="1"/>
</dbReference>
<evidence type="ECO:0000256" key="1">
    <source>
        <dbReference type="SAM" id="MobiDB-lite"/>
    </source>
</evidence>
<reference evidence="3 4" key="1">
    <citation type="submission" date="2024-03" db="EMBL/GenBank/DDBJ databases">
        <title>A high-quality draft genome sequence of Diaporthe vaccinii, a causative agent of upright dieback and viscid rot disease in cranberry plants.</title>
        <authorList>
            <person name="Sarrasin M."/>
            <person name="Lang B.F."/>
            <person name="Burger G."/>
        </authorList>
    </citation>
    <scope>NUCLEOTIDE SEQUENCE [LARGE SCALE GENOMIC DNA]</scope>
    <source>
        <strain evidence="3 4">IS7</strain>
    </source>
</reference>